<protein>
    <submittedName>
        <fullName evidence="1">Uncharacterized protein</fullName>
    </submittedName>
</protein>
<dbReference type="Proteomes" id="UP001153334">
    <property type="component" value="Unassembled WGS sequence"/>
</dbReference>
<evidence type="ECO:0000313" key="2">
    <source>
        <dbReference type="Proteomes" id="UP001153334"/>
    </source>
</evidence>
<gene>
    <name evidence="1" type="ORF">ONZ43_g1428</name>
</gene>
<reference evidence="1" key="1">
    <citation type="submission" date="2022-11" db="EMBL/GenBank/DDBJ databases">
        <title>Genome Sequence of Nemania bipapillata.</title>
        <authorList>
            <person name="Buettner E."/>
        </authorList>
    </citation>
    <scope>NUCLEOTIDE SEQUENCE</scope>
    <source>
        <strain evidence="1">CP14</strain>
    </source>
</reference>
<keyword evidence="2" id="KW-1185">Reference proteome</keyword>
<organism evidence="1 2">
    <name type="scientific">Nemania bipapillata</name>
    <dbReference type="NCBI Taxonomy" id="110536"/>
    <lineage>
        <taxon>Eukaryota</taxon>
        <taxon>Fungi</taxon>
        <taxon>Dikarya</taxon>
        <taxon>Ascomycota</taxon>
        <taxon>Pezizomycotina</taxon>
        <taxon>Sordariomycetes</taxon>
        <taxon>Xylariomycetidae</taxon>
        <taxon>Xylariales</taxon>
        <taxon>Xylariaceae</taxon>
        <taxon>Nemania</taxon>
    </lineage>
</organism>
<proteinExistence type="predicted"/>
<dbReference type="EMBL" id="JAPESX010000247">
    <property type="protein sequence ID" value="KAJ8122357.1"/>
    <property type="molecule type" value="Genomic_DNA"/>
</dbReference>
<sequence>MSPLPDSHLQGTLVHRWAPFLLPDSPAIDRILNATQISTRSNVATSNRFGQSNGPEEPLNEWQVAVVVLASVIGLAVVTTLLYCFCRHCKPRPTYYETAAQLGNEQGASPKTAPEPDHRHTPNPLARPGIVLTPPTPVTPSSSIYSEEGQQFYTYYVQPRPYTCSDGMACKPPRYE</sequence>
<comment type="caution">
    <text evidence="1">The sequence shown here is derived from an EMBL/GenBank/DDBJ whole genome shotgun (WGS) entry which is preliminary data.</text>
</comment>
<name>A0ACC2J4N4_9PEZI</name>
<accession>A0ACC2J4N4</accession>
<evidence type="ECO:0000313" key="1">
    <source>
        <dbReference type="EMBL" id="KAJ8122357.1"/>
    </source>
</evidence>